<proteinExistence type="inferred from homology"/>
<dbReference type="STRING" id="36818.BGK67_32815"/>
<keyword evidence="2" id="KW-0808">Transferase</keyword>
<evidence type="ECO:0008006" key="5">
    <source>
        <dbReference type="Google" id="ProtNLM"/>
    </source>
</evidence>
<dbReference type="NCBIfam" id="TIGR01426">
    <property type="entry name" value="MGT"/>
    <property type="match status" value="1"/>
</dbReference>
<keyword evidence="4" id="KW-1185">Reference proteome</keyword>
<protein>
    <recommendedName>
        <fullName evidence="5">UDP-glucosyltransferase</fullName>
    </recommendedName>
</protein>
<comment type="similarity">
    <text evidence="1">Belongs to the UDP-glycosyltransferase family.</text>
</comment>
<dbReference type="RefSeq" id="WP_069924394.1">
    <property type="nucleotide sequence ID" value="NZ_MEHK01000002.1"/>
</dbReference>
<evidence type="ECO:0000256" key="1">
    <source>
        <dbReference type="ARBA" id="ARBA00009995"/>
    </source>
</evidence>
<dbReference type="Proteomes" id="UP000095705">
    <property type="component" value="Unassembled WGS sequence"/>
</dbReference>
<dbReference type="SUPFAM" id="SSF53756">
    <property type="entry name" value="UDP-Glycosyltransferase/glycogen phosphorylase"/>
    <property type="match status" value="1"/>
</dbReference>
<dbReference type="GO" id="GO:0017000">
    <property type="term" value="P:antibiotic biosynthetic process"/>
    <property type="evidence" value="ECO:0007669"/>
    <property type="project" value="UniProtKB-ARBA"/>
</dbReference>
<evidence type="ECO:0000256" key="2">
    <source>
        <dbReference type="ARBA" id="ARBA00022679"/>
    </source>
</evidence>
<comment type="caution">
    <text evidence="3">The sequence shown here is derived from an EMBL/GenBank/DDBJ whole genome shotgun (WGS) entry which is preliminary data.</text>
</comment>
<dbReference type="AlphaFoldDB" id="A0A1E5NZV2"/>
<dbReference type="EMBL" id="MEHK01000002">
    <property type="protein sequence ID" value="OEJ22343.1"/>
    <property type="molecule type" value="Genomic_DNA"/>
</dbReference>
<dbReference type="FunFam" id="3.40.50.2000:FF:000072">
    <property type="entry name" value="Glycosyl transferase"/>
    <property type="match status" value="1"/>
</dbReference>
<dbReference type="InterPro" id="IPR050426">
    <property type="entry name" value="Glycosyltransferase_28"/>
</dbReference>
<organism evidence="3 4">
    <name type="scientific">Streptomyces subrutilus</name>
    <dbReference type="NCBI Taxonomy" id="36818"/>
    <lineage>
        <taxon>Bacteria</taxon>
        <taxon>Bacillati</taxon>
        <taxon>Actinomycetota</taxon>
        <taxon>Actinomycetes</taxon>
        <taxon>Kitasatosporales</taxon>
        <taxon>Streptomycetaceae</taxon>
        <taxon>Streptomyces</taxon>
    </lineage>
</organism>
<evidence type="ECO:0000313" key="3">
    <source>
        <dbReference type="EMBL" id="OEJ22343.1"/>
    </source>
</evidence>
<dbReference type="Pfam" id="PF00201">
    <property type="entry name" value="UDPGT"/>
    <property type="match status" value="1"/>
</dbReference>
<dbReference type="OrthoDB" id="6620093at2"/>
<gene>
    <name evidence="3" type="ORF">BGK67_32815</name>
</gene>
<reference evidence="3 4" key="1">
    <citation type="submission" date="2016-08" db="EMBL/GenBank/DDBJ databases">
        <title>The complete genome of Streptomyces subrutilus 10-1-1.</title>
        <authorList>
            <person name="Chen X."/>
        </authorList>
    </citation>
    <scope>NUCLEOTIDE SEQUENCE [LARGE SCALE GENOMIC DNA]</scope>
    <source>
        <strain evidence="3 4">10-1-1</strain>
    </source>
</reference>
<dbReference type="InterPro" id="IPR006326">
    <property type="entry name" value="UDPGT_MGT-like"/>
</dbReference>
<evidence type="ECO:0000313" key="4">
    <source>
        <dbReference type="Proteomes" id="UP000095705"/>
    </source>
</evidence>
<name>A0A1E5NZV2_9ACTN</name>
<accession>A0A1E5NZV2</accession>
<dbReference type="PANTHER" id="PTHR48050:SF13">
    <property type="entry name" value="STEROL 3-BETA-GLUCOSYLTRANSFERASE UGT80A2"/>
    <property type="match status" value="1"/>
</dbReference>
<dbReference type="GO" id="GO:0008194">
    <property type="term" value="F:UDP-glycosyltransferase activity"/>
    <property type="evidence" value="ECO:0007669"/>
    <property type="project" value="InterPro"/>
</dbReference>
<dbReference type="GO" id="GO:0016758">
    <property type="term" value="F:hexosyltransferase activity"/>
    <property type="evidence" value="ECO:0007669"/>
    <property type="project" value="InterPro"/>
</dbReference>
<dbReference type="CDD" id="cd03784">
    <property type="entry name" value="GT1_Gtf-like"/>
    <property type="match status" value="1"/>
</dbReference>
<dbReference type="Gene3D" id="3.40.50.2000">
    <property type="entry name" value="Glycogen Phosphorylase B"/>
    <property type="match status" value="2"/>
</dbReference>
<dbReference type="InterPro" id="IPR002213">
    <property type="entry name" value="UDP_glucos_trans"/>
</dbReference>
<sequence>MPSHIAFFNFPAIGHVNPTLGVVEELVKRGHRVTCTVTDHFVPAIEAIGAEAVRFDSVFGEFYRSPYTEEANAGEGMRCLDDATGLVEQVSPFYEKNRPDVIVHDFMAWGARFYGAKHDIPLVRLYPTYGANEHFSIQEKFPLAEYADPQVMEMIGKLTGLLPEFNLPADPMAFFQNIEKLGVIFLPRDFHYDGDTFDDRFVFAGPCLGDRSFQGSWEPASADRPVLLISLGTAATGWAEFFRTAVTAFGDTEWDVVMAVGDHIDPADLGPLPANFDVRRHVPQLEVLRHAKLFVTHGGMNSVMESLYNGVPMVVIPQMNEQKANALRVDELGLGRHLAKDDTTVESLRAAVAAVAGDSATTGRVERMGEAMRQIDGPAVAADAIEKFLAQNAG</sequence>
<dbReference type="PANTHER" id="PTHR48050">
    <property type="entry name" value="STEROL 3-BETA-GLUCOSYLTRANSFERASE"/>
    <property type="match status" value="1"/>
</dbReference>